<dbReference type="EC" id="2.1.1.221" evidence="1"/>
<name>H2Y7H3_CIOSA</name>
<dbReference type="STRING" id="51511.ENSCSAVP00000001271"/>
<dbReference type="GO" id="GO:0005654">
    <property type="term" value="C:nucleoplasm"/>
    <property type="evidence" value="ECO:0007669"/>
    <property type="project" value="TreeGrafter"/>
</dbReference>
<evidence type="ECO:0000256" key="5">
    <source>
        <dbReference type="ARBA" id="ARBA00048434"/>
    </source>
</evidence>
<reference evidence="7" key="2">
    <citation type="submission" date="2025-08" db="UniProtKB">
        <authorList>
            <consortium name="Ensembl"/>
        </authorList>
    </citation>
    <scope>IDENTIFICATION</scope>
</reference>
<comment type="catalytic activity">
    <reaction evidence="5">
        <text>guanosine(9) in tRNA + S-adenosyl-L-methionine = N(1)-methylguanosine(9) in tRNA + S-adenosyl-L-homocysteine + H(+)</text>
        <dbReference type="Rhea" id="RHEA:43156"/>
        <dbReference type="Rhea" id="RHEA-COMP:10367"/>
        <dbReference type="Rhea" id="RHEA-COMP:10368"/>
        <dbReference type="ChEBI" id="CHEBI:15378"/>
        <dbReference type="ChEBI" id="CHEBI:57856"/>
        <dbReference type="ChEBI" id="CHEBI:59789"/>
        <dbReference type="ChEBI" id="CHEBI:73542"/>
        <dbReference type="ChEBI" id="CHEBI:74269"/>
        <dbReference type="EC" id="2.1.1.221"/>
    </reaction>
</comment>
<evidence type="ECO:0000256" key="1">
    <source>
        <dbReference type="ARBA" id="ARBA00012797"/>
    </source>
</evidence>
<reference evidence="7" key="3">
    <citation type="submission" date="2025-09" db="UniProtKB">
        <authorList>
            <consortium name="Ensembl"/>
        </authorList>
    </citation>
    <scope>IDENTIFICATION</scope>
</reference>
<dbReference type="Proteomes" id="UP000007875">
    <property type="component" value="Unassembled WGS sequence"/>
</dbReference>
<dbReference type="GeneTree" id="ENSGT00530000063169"/>
<keyword evidence="8" id="KW-1185">Reference proteome</keyword>
<proteinExistence type="predicted"/>
<dbReference type="InterPro" id="IPR028564">
    <property type="entry name" value="MT_TRM10-typ"/>
</dbReference>
<protein>
    <recommendedName>
        <fullName evidence="1">tRNA (guanine(9)-N(1))-methyltransferase</fullName>
        <ecNumber evidence="1">2.1.1.221</ecNumber>
    </recommendedName>
</protein>
<sequence>MTSKSPIEIFNKEKLIYLSPDAETALSSVDCGKVYVIGGLVDETVCKKLTLDAATERGICTRRLPIQEFMRKSGRHKNYSTVFAINQVFDILLNYFATRDWTDALSAAVPPRKGYVFKDDVITS</sequence>
<evidence type="ECO:0000313" key="8">
    <source>
        <dbReference type="Proteomes" id="UP000007875"/>
    </source>
</evidence>
<keyword evidence="3" id="KW-0808">Transferase</keyword>
<evidence type="ECO:0000256" key="4">
    <source>
        <dbReference type="ARBA" id="ARBA00022691"/>
    </source>
</evidence>
<feature type="domain" description="SAM-dependent MTase TRM10-type" evidence="6">
    <location>
        <begin position="1"/>
        <end position="116"/>
    </location>
</feature>
<dbReference type="Ensembl" id="ENSCSAVT00000001286.1">
    <property type="protein sequence ID" value="ENSCSAVP00000001271.1"/>
    <property type="gene ID" value="ENSCSAVG00000000711.1"/>
</dbReference>
<dbReference type="InterPro" id="IPR007356">
    <property type="entry name" value="tRNA_m1G_MeTrfase_euk"/>
</dbReference>
<dbReference type="PROSITE" id="PS51675">
    <property type="entry name" value="SAM_MT_TRM10"/>
    <property type="match status" value="1"/>
</dbReference>
<keyword evidence="2" id="KW-0489">Methyltransferase</keyword>
<accession>H2Y7H3</accession>
<dbReference type="InterPro" id="IPR038459">
    <property type="entry name" value="MT_TRM10-typ_sf"/>
</dbReference>
<dbReference type="GO" id="GO:0002939">
    <property type="term" value="P:tRNA N1-guanine methylation"/>
    <property type="evidence" value="ECO:0007669"/>
    <property type="project" value="TreeGrafter"/>
</dbReference>
<keyword evidence="4" id="KW-0949">S-adenosyl-L-methionine</keyword>
<dbReference type="HOGENOM" id="CLU_034384_8_2_1"/>
<reference evidence="8" key="1">
    <citation type="submission" date="2003-08" db="EMBL/GenBank/DDBJ databases">
        <authorList>
            <person name="Birren B."/>
            <person name="Nusbaum C."/>
            <person name="Abebe A."/>
            <person name="Abouelleil A."/>
            <person name="Adekoya E."/>
            <person name="Ait-zahra M."/>
            <person name="Allen N."/>
            <person name="Allen T."/>
            <person name="An P."/>
            <person name="Anderson M."/>
            <person name="Anderson S."/>
            <person name="Arachchi H."/>
            <person name="Armbruster J."/>
            <person name="Bachantsang P."/>
            <person name="Baldwin J."/>
            <person name="Barry A."/>
            <person name="Bayul T."/>
            <person name="Blitshsteyn B."/>
            <person name="Bloom T."/>
            <person name="Blye J."/>
            <person name="Boguslavskiy L."/>
            <person name="Borowsky M."/>
            <person name="Boukhgalter B."/>
            <person name="Brunache A."/>
            <person name="Butler J."/>
            <person name="Calixte N."/>
            <person name="Calvo S."/>
            <person name="Camarata J."/>
            <person name="Campo K."/>
            <person name="Chang J."/>
            <person name="Cheshatsang Y."/>
            <person name="Citroen M."/>
            <person name="Collymore A."/>
            <person name="Considine T."/>
            <person name="Cook A."/>
            <person name="Cooke P."/>
            <person name="Corum B."/>
            <person name="Cuomo C."/>
            <person name="David R."/>
            <person name="Dawoe T."/>
            <person name="Degray S."/>
            <person name="Dodge S."/>
            <person name="Dooley K."/>
            <person name="Dorje P."/>
            <person name="Dorjee K."/>
            <person name="Dorris L."/>
            <person name="Duffey N."/>
            <person name="Dupes A."/>
            <person name="Elkins T."/>
            <person name="Engels R."/>
            <person name="Erickson J."/>
            <person name="Farina A."/>
            <person name="Faro S."/>
            <person name="Ferreira P."/>
            <person name="Fischer H."/>
            <person name="Fitzgerald M."/>
            <person name="Foley K."/>
            <person name="Gage D."/>
            <person name="Galagan J."/>
            <person name="Gearin G."/>
            <person name="Gnerre S."/>
            <person name="Gnirke A."/>
            <person name="Goyette A."/>
            <person name="Graham J."/>
            <person name="Grandbois E."/>
            <person name="Gyaltsen K."/>
            <person name="Hafez N."/>
            <person name="Hagopian D."/>
            <person name="Hagos B."/>
            <person name="Hall J."/>
            <person name="Hatcher B."/>
            <person name="Heller A."/>
            <person name="Higgins H."/>
            <person name="Honan T."/>
            <person name="Horn A."/>
            <person name="Houde N."/>
            <person name="Hughes L."/>
            <person name="Hulme W."/>
            <person name="Husby E."/>
            <person name="Iliev I."/>
            <person name="Jaffe D."/>
            <person name="Jones C."/>
            <person name="Kamal M."/>
            <person name="Kamat A."/>
            <person name="Kamvysselis M."/>
            <person name="Karlsson E."/>
            <person name="Kells C."/>
            <person name="Kieu A."/>
            <person name="Kisner P."/>
            <person name="Kodira C."/>
            <person name="Kulbokas E."/>
            <person name="Labutti K."/>
            <person name="Lama D."/>
            <person name="Landers T."/>
            <person name="Leger J."/>
            <person name="Levine S."/>
            <person name="Lewis D."/>
            <person name="Lewis T."/>
            <person name="Lindblad-toh K."/>
            <person name="Liu X."/>
            <person name="Lokyitsang T."/>
            <person name="Lokyitsang Y."/>
            <person name="Lucien O."/>
            <person name="Lui A."/>
            <person name="Ma L.J."/>
            <person name="Mabbitt R."/>
            <person name="Macdonald J."/>
            <person name="Maclean C."/>
            <person name="Major J."/>
            <person name="Manning J."/>
            <person name="Marabella R."/>
            <person name="Maru K."/>
            <person name="Matthews C."/>
            <person name="Mauceli E."/>
            <person name="Mccarthy M."/>
            <person name="Mcdonough S."/>
            <person name="Mcghee T."/>
            <person name="Meldrim J."/>
            <person name="Meneus L."/>
            <person name="Mesirov J."/>
            <person name="Mihalev A."/>
            <person name="Mihova T."/>
            <person name="Mikkelsen T."/>
            <person name="Mlenga V."/>
            <person name="Moru K."/>
            <person name="Mozes J."/>
            <person name="Mulrain L."/>
            <person name="Munson G."/>
            <person name="Naylor J."/>
            <person name="Newes C."/>
            <person name="Nguyen C."/>
            <person name="Nguyen N."/>
            <person name="Nguyen T."/>
            <person name="Nicol R."/>
            <person name="Nielsen C."/>
            <person name="Nizzari M."/>
            <person name="Norbu C."/>
            <person name="Norbu N."/>
            <person name="O'donnell P."/>
            <person name="Okoawo O."/>
            <person name="O'leary S."/>
            <person name="Omotosho B."/>
            <person name="O'neill K."/>
            <person name="Osman S."/>
            <person name="Parker S."/>
            <person name="Perrin D."/>
            <person name="Phunkhang P."/>
            <person name="Piqani B."/>
            <person name="Purcell S."/>
            <person name="Rachupka T."/>
            <person name="Ramasamy U."/>
            <person name="Rameau R."/>
            <person name="Ray V."/>
            <person name="Raymond C."/>
            <person name="Retta R."/>
            <person name="Richardson S."/>
            <person name="Rise C."/>
            <person name="Rodriguez J."/>
            <person name="Rogers J."/>
            <person name="Rogov P."/>
            <person name="Rutman M."/>
            <person name="Schupbach R."/>
            <person name="Seaman C."/>
            <person name="Settipalli S."/>
            <person name="Sharpe T."/>
            <person name="Sheridan J."/>
            <person name="Sherpa N."/>
            <person name="Shi J."/>
            <person name="Smirnov S."/>
            <person name="Smith C."/>
            <person name="Sougnez C."/>
            <person name="Spencer B."/>
            <person name="Stalker J."/>
            <person name="Stange-thomann N."/>
            <person name="Stavropoulos S."/>
            <person name="Stetson K."/>
            <person name="Stone C."/>
            <person name="Stone S."/>
            <person name="Stubbs M."/>
            <person name="Talamas J."/>
            <person name="Tchuinga P."/>
            <person name="Tenzing P."/>
            <person name="Tesfaye S."/>
            <person name="Theodore J."/>
            <person name="Thoulutsang Y."/>
            <person name="Topham K."/>
            <person name="Towey S."/>
            <person name="Tsamla T."/>
            <person name="Tsomo N."/>
            <person name="Vallee D."/>
            <person name="Vassiliev H."/>
            <person name="Venkataraman V."/>
            <person name="Vinson J."/>
            <person name="Vo A."/>
            <person name="Wade C."/>
            <person name="Wang S."/>
            <person name="Wangchuk T."/>
            <person name="Wangdi T."/>
            <person name="Whittaker C."/>
            <person name="Wilkinson J."/>
            <person name="Wu Y."/>
            <person name="Wyman D."/>
            <person name="Yadav S."/>
            <person name="Yang S."/>
            <person name="Yang X."/>
            <person name="Yeager S."/>
            <person name="Yee E."/>
            <person name="Young G."/>
            <person name="Zainoun J."/>
            <person name="Zembeck L."/>
            <person name="Zimmer A."/>
            <person name="Zody M."/>
            <person name="Lander E."/>
        </authorList>
    </citation>
    <scope>NUCLEOTIDE SEQUENCE [LARGE SCALE GENOMIC DNA]</scope>
</reference>
<organism evidence="7 8">
    <name type="scientific">Ciona savignyi</name>
    <name type="common">Pacific transparent sea squirt</name>
    <dbReference type="NCBI Taxonomy" id="51511"/>
    <lineage>
        <taxon>Eukaryota</taxon>
        <taxon>Metazoa</taxon>
        <taxon>Chordata</taxon>
        <taxon>Tunicata</taxon>
        <taxon>Ascidiacea</taxon>
        <taxon>Phlebobranchia</taxon>
        <taxon>Cionidae</taxon>
        <taxon>Ciona</taxon>
    </lineage>
</organism>
<evidence type="ECO:0000256" key="3">
    <source>
        <dbReference type="ARBA" id="ARBA00022679"/>
    </source>
</evidence>
<dbReference type="PANTHER" id="PTHR13563">
    <property type="entry name" value="TRNA (GUANINE-9-) METHYLTRANSFERASE"/>
    <property type="match status" value="1"/>
</dbReference>
<dbReference type="OMA" id="SASIECG"/>
<dbReference type="eggNOG" id="KOG2967">
    <property type="taxonomic scope" value="Eukaryota"/>
</dbReference>
<dbReference type="GO" id="GO:0000049">
    <property type="term" value="F:tRNA binding"/>
    <property type="evidence" value="ECO:0007669"/>
    <property type="project" value="TreeGrafter"/>
</dbReference>
<dbReference type="Gene3D" id="3.40.1280.30">
    <property type="match status" value="1"/>
</dbReference>
<dbReference type="GO" id="GO:0052905">
    <property type="term" value="F:tRNA (guanosine(9)-N1)-methyltransferase activity"/>
    <property type="evidence" value="ECO:0007669"/>
    <property type="project" value="UniProtKB-EC"/>
</dbReference>
<dbReference type="AlphaFoldDB" id="H2Y7H3"/>
<evidence type="ECO:0000313" key="7">
    <source>
        <dbReference type="Ensembl" id="ENSCSAVP00000001271.1"/>
    </source>
</evidence>
<evidence type="ECO:0000259" key="6">
    <source>
        <dbReference type="PROSITE" id="PS51675"/>
    </source>
</evidence>
<evidence type="ECO:0000256" key="2">
    <source>
        <dbReference type="ARBA" id="ARBA00022603"/>
    </source>
</evidence>
<dbReference type="InParanoid" id="H2Y7H3"/>
<dbReference type="PANTHER" id="PTHR13563:SF19">
    <property type="entry name" value="TRNA METHYLTRANSFERASE 10 HOMOLOG B"/>
    <property type="match status" value="1"/>
</dbReference>